<evidence type="ECO:0000313" key="2">
    <source>
        <dbReference type="EMBL" id="RQX18708.1"/>
    </source>
</evidence>
<gene>
    <name evidence="2" type="ORF">DDE19_06785</name>
</gene>
<proteinExistence type="predicted"/>
<name>A0A3N9Y042_9ACTN</name>
<feature type="transmembrane region" description="Helical" evidence="1">
    <location>
        <begin position="114"/>
        <end position="135"/>
    </location>
</feature>
<evidence type="ECO:0000313" key="3">
    <source>
        <dbReference type="Proteomes" id="UP000278981"/>
    </source>
</evidence>
<sequence length="244" mass="26360">MVTGMIDKLSAATVRHRHVVLALGLLLVGVNTAAPGSVSGVGQRLLMLSSLTALLLAVVVMGVRPAYFVVRPQVPAFATPGPAWTVFFALGYLGPASTHIGALVRSTRQGTLSTFDVVFDVLWVVLAALVVTWAWRGQGVRLHPSGVRQTWALGSLTVPWEALLAPQIPPAADRRPWFPMRITEPHLVRRRGIPRSRRASRTDNVDPEFLAAVIGHYVAHPEHRAAIGTQAEYERLRAALAGNG</sequence>
<organism evidence="2 3">
    <name type="scientific">Micromonospora ureilytica</name>
    <dbReference type="NCBI Taxonomy" id="709868"/>
    <lineage>
        <taxon>Bacteria</taxon>
        <taxon>Bacillati</taxon>
        <taxon>Actinomycetota</taxon>
        <taxon>Actinomycetes</taxon>
        <taxon>Micromonosporales</taxon>
        <taxon>Micromonosporaceae</taxon>
        <taxon>Micromonospora</taxon>
    </lineage>
</organism>
<feature type="transmembrane region" description="Helical" evidence="1">
    <location>
        <begin position="45"/>
        <end position="63"/>
    </location>
</feature>
<comment type="caution">
    <text evidence="2">The sequence shown here is derived from an EMBL/GenBank/DDBJ whole genome shotgun (WGS) entry which is preliminary data.</text>
</comment>
<dbReference type="EMBL" id="QDGB01000184">
    <property type="protein sequence ID" value="RQX18708.1"/>
    <property type="molecule type" value="Genomic_DNA"/>
</dbReference>
<reference evidence="2 3" key="1">
    <citation type="submission" date="2018-04" db="EMBL/GenBank/DDBJ databases">
        <title>Micromonosporas from Atacama Desert.</title>
        <authorList>
            <person name="Carro L."/>
            <person name="Klenk H.-P."/>
            <person name="Goodfellow M."/>
        </authorList>
    </citation>
    <scope>NUCLEOTIDE SEQUENCE [LARGE SCALE GENOMIC DNA]</scope>
    <source>
        <strain evidence="2 3">LB19</strain>
    </source>
</reference>
<keyword evidence="1" id="KW-1133">Transmembrane helix</keyword>
<keyword evidence="1" id="KW-0472">Membrane</keyword>
<protein>
    <submittedName>
        <fullName evidence="2">Uncharacterized protein</fullName>
    </submittedName>
</protein>
<keyword evidence="1" id="KW-0812">Transmembrane</keyword>
<dbReference type="Proteomes" id="UP000278981">
    <property type="component" value="Unassembled WGS sequence"/>
</dbReference>
<evidence type="ECO:0000256" key="1">
    <source>
        <dbReference type="SAM" id="Phobius"/>
    </source>
</evidence>
<dbReference type="AlphaFoldDB" id="A0A3N9Y042"/>
<accession>A0A3N9Y042</accession>
<feature type="transmembrane region" description="Helical" evidence="1">
    <location>
        <begin position="75"/>
        <end position="94"/>
    </location>
</feature>